<dbReference type="PANTHER" id="PTHR22765">
    <property type="entry name" value="RING FINGER AND PROTEASE ASSOCIATED DOMAIN-CONTAINING"/>
    <property type="match status" value="1"/>
</dbReference>
<dbReference type="InterPro" id="IPR051826">
    <property type="entry name" value="E3_ubiquitin-ligase_domain"/>
</dbReference>
<keyword evidence="3" id="KW-1133">Transmembrane helix</keyword>
<feature type="region of interest" description="Disordered" evidence="2">
    <location>
        <begin position="244"/>
        <end position="304"/>
    </location>
</feature>
<feature type="compositionally biased region" description="Low complexity" evidence="2">
    <location>
        <begin position="71"/>
        <end position="82"/>
    </location>
</feature>
<dbReference type="OrthoDB" id="8062037at2759"/>
<keyword evidence="1" id="KW-0863">Zinc-finger</keyword>
<dbReference type="Pfam" id="PF13639">
    <property type="entry name" value="zf-RING_2"/>
    <property type="match status" value="1"/>
</dbReference>
<feature type="compositionally biased region" description="Polar residues" evidence="2">
    <location>
        <begin position="282"/>
        <end position="295"/>
    </location>
</feature>
<feature type="transmembrane region" description="Helical" evidence="3">
    <location>
        <begin position="209"/>
        <end position="230"/>
    </location>
</feature>
<dbReference type="SUPFAM" id="SSF57850">
    <property type="entry name" value="RING/U-box"/>
    <property type="match status" value="1"/>
</dbReference>
<dbReference type="PANTHER" id="PTHR22765:SF416">
    <property type="entry name" value="E3 UBIQUITIN-PROTEIN LIGASE GODZILLA"/>
    <property type="match status" value="1"/>
</dbReference>
<dbReference type="GO" id="GO:0008270">
    <property type="term" value="F:zinc ion binding"/>
    <property type="evidence" value="ECO:0007669"/>
    <property type="project" value="UniProtKB-KW"/>
</dbReference>
<gene>
    <name evidence="5" type="ORF">L227DRAFT_526748</name>
</gene>
<dbReference type="GO" id="GO:0005737">
    <property type="term" value="C:cytoplasm"/>
    <property type="evidence" value="ECO:0007669"/>
    <property type="project" value="TreeGrafter"/>
</dbReference>
<reference evidence="5" key="1">
    <citation type="journal article" date="2018" name="Genome Biol. Evol.">
        <title>Genomics and development of Lentinus tigrinus, a white-rot wood-decaying mushroom with dimorphic fruiting bodies.</title>
        <authorList>
            <person name="Wu B."/>
            <person name="Xu Z."/>
            <person name="Knudson A."/>
            <person name="Carlson A."/>
            <person name="Chen N."/>
            <person name="Kovaka S."/>
            <person name="LaButti K."/>
            <person name="Lipzen A."/>
            <person name="Pennachio C."/>
            <person name="Riley R."/>
            <person name="Schakwitz W."/>
            <person name="Umezawa K."/>
            <person name="Ohm R.A."/>
            <person name="Grigoriev I.V."/>
            <person name="Nagy L.G."/>
            <person name="Gibbons J."/>
            <person name="Hibbett D."/>
        </authorList>
    </citation>
    <scope>NUCLEOTIDE SEQUENCE [LARGE SCALE GENOMIC DNA]</scope>
    <source>
        <strain evidence="5">ALCF2SS1-6</strain>
    </source>
</reference>
<dbReference type="SMART" id="SM00184">
    <property type="entry name" value="RING"/>
    <property type="match status" value="1"/>
</dbReference>
<feature type="region of interest" description="Disordered" evidence="2">
    <location>
        <begin position="1"/>
        <end position="139"/>
    </location>
</feature>
<dbReference type="InterPro" id="IPR001841">
    <property type="entry name" value="Znf_RING"/>
</dbReference>
<feature type="transmembrane region" description="Helical" evidence="3">
    <location>
        <begin position="163"/>
        <end position="189"/>
    </location>
</feature>
<keyword evidence="6" id="KW-1185">Reference proteome</keyword>
<name>A0A5C2S7X6_9APHY</name>
<keyword evidence="3" id="KW-0472">Membrane</keyword>
<dbReference type="Proteomes" id="UP000313359">
    <property type="component" value="Unassembled WGS sequence"/>
</dbReference>
<dbReference type="EMBL" id="ML122268">
    <property type="protein sequence ID" value="RPD59810.1"/>
    <property type="molecule type" value="Genomic_DNA"/>
</dbReference>
<dbReference type="AlphaFoldDB" id="A0A5C2S7X6"/>
<evidence type="ECO:0000256" key="2">
    <source>
        <dbReference type="SAM" id="MobiDB-lite"/>
    </source>
</evidence>
<dbReference type="STRING" id="1328759.A0A5C2S7X6"/>
<keyword evidence="1" id="KW-0479">Metal-binding</keyword>
<proteinExistence type="predicted"/>
<organism evidence="5 6">
    <name type="scientific">Lentinus tigrinus ALCF2SS1-6</name>
    <dbReference type="NCBI Taxonomy" id="1328759"/>
    <lineage>
        <taxon>Eukaryota</taxon>
        <taxon>Fungi</taxon>
        <taxon>Dikarya</taxon>
        <taxon>Basidiomycota</taxon>
        <taxon>Agaricomycotina</taxon>
        <taxon>Agaricomycetes</taxon>
        <taxon>Polyporales</taxon>
        <taxon>Polyporaceae</taxon>
        <taxon>Lentinus</taxon>
    </lineage>
</organism>
<evidence type="ECO:0000256" key="3">
    <source>
        <dbReference type="SAM" id="Phobius"/>
    </source>
</evidence>
<feature type="domain" description="RING-type" evidence="4">
    <location>
        <begin position="531"/>
        <end position="629"/>
    </location>
</feature>
<feature type="compositionally biased region" description="Low complexity" evidence="2">
    <location>
        <begin position="558"/>
        <end position="571"/>
    </location>
</feature>
<dbReference type="InterPro" id="IPR013083">
    <property type="entry name" value="Znf_RING/FYVE/PHD"/>
</dbReference>
<dbReference type="Gene3D" id="3.30.40.10">
    <property type="entry name" value="Zinc/RING finger domain, C3HC4 (zinc finger)"/>
    <property type="match status" value="1"/>
</dbReference>
<dbReference type="PROSITE" id="PS50089">
    <property type="entry name" value="ZF_RING_2"/>
    <property type="match status" value="1"/>
</dbReference>
<evidence type="ECO:0000313" key="6">
    <source>
        <dbReference type="Proteomes" id="UP000313359"/>
    </source>
</evidence>
<feature type="transmembrane region" description="Helical" evidence="3">
    <location>
        <begin position="345"/>
        <end position="373"/>
    </location>
</feature>
<keyword evidence="3" id="KW-0812">Transmembrane</keyword>
<feature type="transmembrane region" description="Helical" evidence="3">
    <location>
        <begin position="308"/>
        <end position="325"/>
    </location>
</feature>
<feature type="compositionally biased region" description="Basic and acidic residues" evidence="2">
    <location>
        <begin position="130"/>
        <end position="139"/>
    </location>
</feature>
<feature type="region of interest" description="Disordered" evidence="2">
    <location>
        <begin position="545"/>
        <end position="572"/>
    </location>
</feature>
<evidence type="ECO:0000313" key="5">
    <source>
        <dbReference type="EMBL" id="RPD59810.1"/>
    </source>
</evidence>
<feature type="compositionally biased region" description="Basic and acidic residues" evidence="2">
    <location>
        <begin position="482"/>
        <end position="493"/>
    </location>
</feature>
<feature type="region of interest" description="Disordered" evidence="2">
    <location>
        <begin position="425"/>
        <end position="507"/>
    </location>
</feature>
<feature type="compositionally biased region" description="Basic residues" evidence="2">
    <location>
        <begin position="456"/>
        <end position="468"/>
    </location>
</feature>
<keyword evidence="1" id="KW-0862">Zinc</keyword>
<dbReference type="CDD" id="cd16448">
    <property type="entry name" value="RING-H2"/>
    <property type="match status" value="1"/>
</dbReference>
<dbReference type="GO" id="GO:0061630">
    <property type="term" value="F:ubiquitin protein ligase activity"/>
    <property type="evidence" value="ECO:0007669"/>
    <property type="project" value="TreeGrafter"/>
</dbReference>
<evidence type="ECO:0000259" key="4">
    <source>
        <dbReference type="PROSITE" id="PS50089"/>
    </source>
</evidence>
<dbReference type="GO" id="GO:0006511">
    <property type="term" value="P:ubiquitin-dependent protein catabolic process"/>
    <property type="evidence" value="ECO:0007669"/>
    <property type="project" value="TreeGrafter"/>
</dbReference>
<accession>A0A5C2S7X6</accession>
<sequence length="647" mass="71906">MSRTPSLQERSLRDDSERNRRRTRSAGTFPASSPSTTRAGRGHASRRSDPGTSHTPELLQLPGEAPGYPFSLAPAAPSPTATRRLDPGRRYASPRAPVGEFNAPRPRPIRDVPLYEDGRREAMNTNARGEGGERTPERPRGFLGKLFELLGYAGQDARARRALVSLVFGQLWWFAQFVVVIALLAYSGAHESPTMPGLSEWEACNRPLGTWNALWLIKVVLSSMLSVWSWQRERVQIMNGLRRRNSSSDDDEVATQRVLNGQPHYPRPTHGDTATPRRQDSPRTSGLSYEGTSSNRENRRDAPPPSRLYARVSLFTSFITLAWFLTAHVLEYTSVNSCRLAAPHIWWLTFGLLCTLYLMILEIFLLGLLVFILGPFLYLMYNIVLLCLGRHPLQNPHYIKPDIDKLPKSIVDRIPLVLYIPPPPGESTNTSTPITVPPAAHSYPPKSPTPSSAAVPKRRFAFFRRRKSKDTASASHGGSPDSKARSDKEKDLEAAAALGPDADDEEDIPWDEMWEKGDYPFVRLEGNRAVCAICLMDFEEPKRIRGKKTAAGDDADGEPSSPSAGASAAEATQDIQVEAVTEEERDNLKLTDAGEGAQPLRLLGCGHVFHKTCLDPWLTDVSGRCPICQRPVEIPQPKKKGKRRRDT</sequence>
<evidence type="ECO:0000256" key="1">
    <source>
        <dbReference type="PROSITE-ProRule" id="PRU00175"/>
    </source>
</evidence>
<protein>
    <recommendedName>
        <fullName evidence="4">RING-type domain-containing protein</fullName>
    </recommendedName>
</protein>